<keyword evidence="2" id="KW-0677">Repeat</keyword>
<dbReference type="SMART" id="SM00320">
    <property type="entry name" value="WD40"/>
    <property type="match status" value="4"/>
</dbReference>
<accession>A4RYP8</accession>
<proteinExistence type="predicted"/>
<feature type="repeat" description="WD" evidence="3">
    <location>
        <begin position="106"/>
        <end position="147"/>
    </location>
</feature>
<feature type="region of interest" description="Disordered" evidence="4">
    <location>
        <begin position="1"/>
        <end position="21"/>
    </location>
</feature>
<evidence type="ECO:0000313" key="5">
    <source>
        <dbReference type="EMBL" id="ABO96723.1"/>
    </source>
</evidence>
<name>A4RYP8_OSTLU</name>
<dbReference type="RefSeq" id="XP_001418430.1">
    <property type="nucleotide sequence ID" value="XM_001418393.1"/>
</dbReference>
<evidence type="ECO:0000256" key="3">
    <source>
        <dbReference type="PROSITE-ProRule" id="PRU00221"/>
    </source>
</evidence>
<organism evidence="5 6">
    <name type="scientific">Ostreococcus lucimarinus (strain CCE9901)</name>
    <dbReference type="NCBI Taxonomy" id="436017"/>
    <lineage>
        <taxon>Eukaryota</taxon>
        <taxon>Viridiplantae</taxon>
        <taxon>Chlorophyta</taxon>
        <taxon>Mamiellophyceae</taxon>
        <taxon>Mamiellales</taxon>
        <taxon>Bathycoccaceae</taxon>
        <taxon>Ostreococcus</taxon>
    </lineage>
</organism>
<evidence type="ECO:0000313" key="6">
    <source>
        <dbReference type="Proteomes" id="UP000001568"/>
    </source>
</evidence>
<dbReference type="EMBL" id="CP000586">
    <property type="protein sequence ID" value="ABO96723.1"/>
    <property type="molecule type" value="Genomic_DNA"/>
</dbReference>
<dbReference type="Proteomes" id="UP000001568">
    <property type="component" value="Chromosome 6"/>
</dbReference>
<dbReference type="Gene3D" id="2.130.10.10">
    <property type="entry name" value="YVTN repeat-like/Quinoprotein amine dehydrogenase"/>
    <property type="match status" value="1"/>
</dbReference>
<dbReference type="Pfam" id="PF00400">
    <property type="entry name" value="WD40"/>
    <property type="match status" value="4"/>
</dbReference>
<evidence type="ECO:0000256" key="2">
    <source>
        <dbReference type="ARBA" id="ARBA00022737"/>
    </source>
</evidence>
<keyword evidence="6" id="KW-1185">Reference proteome</keyword>
<dbReference type="InterPro" id="IPR015943">
    <property type="entry name" value="WD40/YVTN_repeat-like_dom_sf"/>
</dbReference>
<dbReference type="SUPFAM" id="SSF50978">
    <property type="entry name" value="WD40 repeat-like"/>
    <property type="match status" value="1"/>
</dbReference>
<dbReference type="OrthoDB" id="256303at2759"/>
<feature type="compositionally biased region" description="Polar residues" evidence="4">
    <location>
        <begin position="1"/>
        <end position="12"/>
    </location>
</feature>
<dbReference type="STRING" id="436017.A4RYP8"/>
<keyword evidence="1 3" id="KW-0853">WD repeat</keyword>
<dbReference type="PROSITE" id="PS50082">
    <property type="entry name" value="WD_REPEATS_2"/>
    <property type="match status" value="3"/>
</dbReference>
<gene>
    <name evidence="5" type="ORF">OSTLU_12608</name>
</gene>
<protein>
    <submittedName>
        <fullName evidence="5">Uncharacterized protein</fullName>
    </submittedName>
</protein>
<feature type="repeat" description="WD" evidence="3">
    <location>
        <begin position="65"/>
        <end position="106"/>
    </location>
</feature>
<dbReference type="OMA" id="EAMDQSI"/>
<dbReference type="HOGENOM" id="CLU_038526_1_0_1"/>
<dbReference type="KEGG" id="olu:OSTLU_12608"/>
<dbReference type="PANTHER" id="PTHR10971">
    <property type="entry name" value="MRNA EXPORT FACTOR AND BUB3"/>
    <property type="match status" value="1"/>
</dbReference>
<reference evidence="5 6" key="1">
    <citation type="journal article" date="2007" name="Proc. Natl. Acad. Sci. U.S.A.">
        <title>The tiny eukaryote Ostreococcus provides genomic insights into the paradox of plankton speciation.</title>
        <authorList>
            <person name="Palenik B."/>
            <person name="Grimwood J."/>
            <person name="Aerts A."/>
            <person name="Rouze P."/>
            <person name="Salamov A."/>
            <person name="Putnam N."/>
            <person name="Dupont C."/>
            <person name="Jorgensen R."/>
            <person name="Derelle E."/>
            <person name="Rombauts S."/>
            <person name="Zhou K."/>
            <person name="Otillar R."/>
            <person name="Merchant S.S."/>
            <person name="Podell S."/>
            <person name="Gaasterland T."/>
            <person name="Napoli C."/>
            <person name="Gendler K."/>
            <person name="Manuell A."/>
            <person name="Tai V."/>
            <person name="Vallon O."/>
            <person name="Piganeau G."/>
            <person name="Jancek S."/>
            <person name="Heijde M."/>
            <person name="Jabbari K."/>
            <person name="Bowler C."/>
            <person name="Lohr M."/>
            <person name="Robbens S."/>
            <person name="Werner G."/>
            <person name="Dubchak I."/>
            <person name="Pazour G.J."/>
            <person name="Ren Q."/>
            <person name="Paulsen I."/>
            <person name="Delwiche C."/>
            <person name="Schmutz J."/>
            <person name="Rokhsar D."/>
            <person name="Van de Peer Y."/>
            <person name="Moreau H."/>
            <person name="Grigoriev I.V."/>
        </authorList>
    </citation>
    <scope>NUCLEOTIDE SEQUENCE [LARGE SCALE GENOMIC DNA]</scope>
    <source>
        <strain evidence="5 6">CCE9901</strain>
    </source>
</reference>
<dbReference type="InterPro" id="IPR036322">
    <property type="entry name" value="WD40_repeat_dom_sf"/>
</dbReference>
<evidence type="ECO:0000256" key="4">
    <source>
        <dbReference type="SAM" id="MobiDB-lite"/>
    </source>
</evidence>
<evidence type="ECO:0000256" key="1">
    <source>
        <dbReference type="ARBA" id="ARBA00022574"/>
    </source>
</evidence>
<dbReference type="InterPro" id="IPR001680">
    <property type="entry name" value="WD40_rpt"/>
</dbReference>
<dbReference type="eggNOG" id="KOG0647">
    <property type="taxonomic scope" value="Eukaryota"/>
</dbReference>
<dbReference type="PROSITE" id="PS50294">
    <property type="entry name" value="WD_REPEATS_REGION"/>
    <property type="match status" value="2"/>
</dbReference>
<feature type="repeat" description="WD" evidence="3">
    <location>
        <begin position="246"/>
        <end position="280"/>
    </location>
</feature>
<dbReference type="GeneID" id="5002223"/>
<sequence>MSWGQAATQAPANPNGDFLVANPPNDGISSLSWSPTGNFLVATAWDGDVYCYEVANNGQAMPKASTKHEAPVLCSSWSSDGASVFTGGCDNIAKKWDLASGQATQIAQHDGAIRHMAWIEQVGLLVTGSWDRTLKYWDTRQPNPALQVQLPERCYALDVTHPLLVVGCAERQIQIFNLSNPQVPYKQLLSPLKYQTRCVATFPDRSGYLVGSIEGRVAVQHVEDNLQSKNFTFKCHREGTQDIYAVNSISFHPTFGTFVTAGADGNFNFWDKDSKQRLKNMTKCSAPISCGNFNRDGTIYAYAVSYDWSKGGDNPLSNTPNNIYLHAVNETEVKPRPAKSGIGRR</sequence>
<dbReference type="FunFam" id="2.130.10.10:FF:000190">
    <property type="entry name" value="Nuclear pore complex subunit"/>
    <property type="match status" value="1"/>
</dbReference>
<dbReference type="Gramene" id="ABO96723">
    <property type="protein sequence ID" value="ABO96723"/>
    <property type="gene ID" value="OSTLU_12608"/>
</dbReference>
<dbReference type="AlphaFoldDB" id="A4RYP8"/>